<organism evidence="2">
    <name type="scientific">Capitella teleta</name>
    <name type="common">Polychaete worm</name>
    <dbReference type="NCBI Taxonomy" id="283909"/>
    <lineage>
        <taxon>Eukaryota</taxon>
        <taxon>Metazoa</taxon>
        <taxon>Spiralia</taxon>
        <taxon>Lophotrochozoa</taxon>
        <taxon>Annelida</taxon>
        <taxon>Polychaeta</taxon>
        <taxon>Sedentaria</taxon>
        <taxon>Scolecida</taxon>
        <taxon>Capitellidae</taxon>
        <taxon>Capitella</taxon>
    </lineage>
</organism>
<dbReference type="HOGENOM" id="CLU_2020964_0_0_1"/>
<protein>
    <recommendedName>
        <fullName evidence="1">DUF8207 domain-containing protein</fullName>
    </recommendedName>
</protein>
<dbReference type="Proteomes" id="UP000014760">
    <property type="component" value="Unassembled WGS sequence"/>
</dbReference>
<name>R7UQN3_CAPTE</name>
<gene>
    <name evidence="2" type="ORF">CAPTEDRAFT_211141</name>
</gene>
<keyword evidence="4" id="KW-1185">Reference proteome</keyword>
<evidence type="ECO:0000313" key="3">
    <source>
        <dbReference type="EnsemblMetazoa" id="CapteP211141"/>
    </source>
</evidence>
<feature type="domain" description="DUF8207" evidence="1">
    <location>
        <begin position="47"/>
        <end position="115"/>
    </location>
</feature>
<dbReference type="EMBL" id="AMQN01042069">
    <property type="status" value="NOT_ANNOTATED_CDS"/>
    <property type="molecule type" value="Genomic_DNA"/>
</dbReference>
<dbReference type="OrthoDB" id="7482566at2759"/>
<accession>R7UQN3</accession>
<dbReference type="InterPro" id="IPR058520">
    <property type="entry name" value="DUF8207"/>
</dbReference>
<feature type="non-terminal residue" evidence="2">
    <location>
        <position position="1"/>
    </location>
</feature>
<proteinExistence type="predicted"/>
<dbReference type="AlphaFoldDB" id="R7UQN3"/>
<dbReference type="EMBL" id="KB298701">
    <property type="protein sequence ID" value="ELU08839.1"/>
    <property type="molecule type" value="Genomic_DNA"/>
</dbReference>
<dbReference type="Pfam" id="PF26634">
    <property type="entry name" value="DUF8207"/>
    <property type="match status" value="1"/>
</dbReference>
<evidence type="ECO:0000313" key="4">
    <source>
        <dbReference type="Proteomes" id="UP000014760"/>
    </source>
</evidence>
<evidence type="ECO:0000259" key="1">
    <source>
        <dbReference type="Pfam" id="PF26634"/>
    </source>
</evidence>
<dbReference type="PANTHER" id="PTHR35374">
    <property type="entry name" value="CYCLIN-DEPENDENT KINASE 11A-LIKE"/>
    <property type="match status" value="1"/>
</dbReference>
<dbReference type="PANTHER" id="PTHR35374:SF1">
    <property type="entry name" value="PROTEIN KINASE DOMAIN-CONTAINING PROTEIN"/>
    <property type="match status" value="1"/>
</dbReference>
<evidence type="ECO:0000313" key="2">
    <source>
        <dbReference type="EMBL" id="ELU08839.1"/>
    </source>
</evidence>
<reference evidence="2 4" key="2">
    <citation type="journal article" date="2013" name="Nature">
        <title>Insights into bilaterian evolution from three spiralian genomes.</title>
        <authorList>
            <person name="Simakov O."/>
            <person name="Marletaz F."/>
            <person name="Cho S.J."/>
            <person name="Edsinger-Gonzales E."/>
            <person name="Havlak P."/>
            <person name="Hellsten U."/>
            <person name="Kuo D.H."/>
            <person name="Larsson T."/>
            <person name="Lv J."/>
            <person name="Arendt D."/>
            <person name="Savage R."/>
            <person name="Osoegawa K."/>
            <person name="de Jong P."/>
            <person name="Grimwood J."/>
            <person name="Chapman J.A."/>
            <person name="Shapiro H."/>
            <person name="Aerts A."/>
            <person name="Otillar R.P."/>
            <person name="Terry A.Y."/>
            <person name="Boore J.L."/>
            <person name="Grigoriev I.V."/>
            <person name="Lindberg D.R."/>
            <person name="Seaver E.C."/>
            <person name="Weisblat D.A."/>
            <person name="Putnam N.H."/>
            <person name="Rokhsar D.S."/>
        </authorList>
    </citation>
    <scope>NUCLEOTIDE SEQUENCE</scope>
    <source>
        <strain evidence="2 4">I ESC-2004</strain>
    </source>
</reference>
<dbReference type="EnsemblMetazoa" id="CapteT211141">
    <property type="protein sequence ID" value="CapteP211141"/>
    <property type="gene ID" value="CapteG211141"/>
</dbReference>
<reference evidence="4" key="1">
    <citation type="submission" date="2012-12" db="EMBL/GenBank/DDBJ databases">
        <authorList>
            <person name="Hellsten U."/>
            <person name="Grimwood J."/>
            <person name="Chapman J.A."/>
            <person name="Shapiro H."/>
            <person name="Aerts A."/>
            <person name="Otillar R.P."/>
            <person name="Terry A.Y."/>
            <person name="Boore J.L."/>
            <person name="Simakov O."/>
            <person name="Marletaz F."/>
            <person name="Cho S.-J."/>
            <person name="Edsinger-Gonzales E."/>
            <person name="Havlak P."/>
            <person name="Kuo D.-H."/>
            <person name="Larsson T."/>
            <person name="Lv J."/>
            <person name="Arendt D."/>
            <person name="Savage R."/>
            <person name="Osoegawa K."/>
            <person name="de Jong P."/>
            <person name="Lindberg D.R."/>
            <person name="Seaver E.C."/>
            <person name="Weisblat D.A."/>
            <person name="Putnam N.H."/>
            <person name="Grigoriev I.V."/>
            <person name="Rokhsar D.S."/>
        </authorList>
    </citation>
    <scope>NUCLEOTIDE SEQUENCE</scope>
    <source>
        <strain evidence="4">I ESC-2004</strain>
    </source>
</reference>
<sequence>SLPLAMNYARIPRILDRDSEETEDSEESENIGSVAAKYLRKFATKDADKTYGIYDKNGQFYIGDTRIGVIDENIIVGEKEYKGTPGLWELVVMKAPKDGDYTQDDYNNYAEILIYQRIEKGKE</sequence>
<reference evidence="3" key="3">
    <citation type="submission" date="2015-06" db="UniProtKB">
        <authorList>
            <consortium name="EnsemblMetazoa"/>
        </authorList>
    </citation>
    <scope>IDENTIFICATION</scope>
</reference>